<sequence>MTFQEKRALVLGRQLFIDLWGLEGFEGVLCEKPSDIQHIFRELLDESIAFVLVEESWFRNLPDTYRKRLAKTQKPVWIPFPSLEIETD</sequence>
<dbReference type="RefSeq" id="WP_013048375.1">
    <property type="nucleotide sequence ID" value="NC_014011.1"/>
</dbReference>
<dbReference type="OrthoDB" id="6203at2"/>
<dbReference type="HOGENOM" id="CLU_2462313_0_0_0"/>
<dbReference type="AlphaFoldDB" id="D5EEY0"/>
<dbReference type="GO" id="GO:0046961">
    <property type="term" value="F:proton-transporting ATPase activity, rotational mechanism"/>
    <property type="evidence" value="ECO:0007669"/>
    <property type="project" value="InterPro"/>
</dbReference>
<dbReference type="Proteomes" id="UP000002366">
    <property type="component" value="Chromosome"/>
</dbReference>
<dbReference type="Pfam" id="PF01990">
    <property type="entry name" value="ATP-synt_F"/>
    <property type="match status" value="1"/>
</dbReference>
<keyword evidence="5" id="KW-1185">Reference proteome</keyword>
<gene>
    <name evidence="4" type="ordered locus">Amico_0987</name>
</gene>
<evidence type="ECO:0000313" key="4">
    <source>
        <dbReference type="EMBL" id="ADE57112.1"/>
    </source>
</evidence>
<keyword evidence="2" id="KW-0813">Transport</keyword>
<evidence type="ECO:0000256" key="3">
    <source>
        <dbReference type="ARBA" id="ARBA00023065"/>
    </source>
</evidence>
<dbReference type="STRING" id="572547.Amico_0987"/>
<evidence type="ECO:0000256" key="2">
    <source>
        <dbReference type="ARBA" id="ARBA00022448"/>
    </source>
</evidence>
<proteinExistence type="inferred from homology"/>
<protein>
    <submittedName>
        <fullName evidence="4">Uncharacterized protein</fullName>
    </submittedName>
</protein>
<keyword evidence="3" id="KW-0406">Ion transport</keyword>
<accession>D5EEY0</accession>
<dbReference type="KEGG" id="aco:Amico_0987"/>
<evidence type="ECO:0000313" key="5">
    <source>
        <dbReference type="Proteomes" id="UP000002366"/>
    </source>
</evidence>
<organism evidence="4 5">
    <name type="scientific">Aminobacterium colombiense (strain DSM 12261 / ALA-1)</name>
    <dbReference type="NCBI Taxonomy" id="572547"/>
    <lineage>
        <taxon>Bacteria</taxon>
        <taxon>Thermotogati</taxon>
        <taxon>Synergistota</taxon>
        <taxon>Synergistia</taxon>
        <taxon>Synergistales</taxon>
        <taxon>Aminobacteriaceae</taxon>
        <taxon>Aminobacterium</taxon>
    </lineage>
</organism>
<dbReference type="InterPro" id="IPR036906">
    <property type="entry name" value="ATPase_V1_fsu_sf"/>
</dbReference>
<reference evidence="4 5" key="1">
    <citation type="journal article" date="2010" name="Stand. Genomic Sci.">
        <title>Complete genome sequence of Aminobacterium colombiense type strain (ALA-1).</title>
        <authorList>
            <person name="Chertkov O."/>
            <person name="Sikorski J."/>
            <person name="Brambilla E."/>
            <person name="Lapidus A."/>
            <person name="Copeland A."/>
            <person name="Glavina Del Rio T."/>
            <person name="Nolan M."/>
            <person name="Lucas S."/>
            <person name="Tice H."/>
            <person name="Cheng J.F."/>
            <person name="Han C."/>
            <person name="Detter J.C."/>
            <person name="Bruce D."/>
            <person name="Tapia R."/>
            <person name="Goodwin L."/>
            <person name="Pitluck S."/>
            <person name="Liolios K."/>
            <person name="Ivanova N."/>
            <person name="Mavromatis K."/>
            <person name="Ovchinnikova G."/>
            <person name="Pati A."/>
            <person name="Chen A."/>
            <person name="Palaniappan K."/>
            <person name="Land M."/>
            <person name="Hauser L."/>
            <person name="Chang Y.J."/>
            <person name="Jeffries C.D."/>
            <person name="Spring S."/>
            <person name="Rohde M."/>
            <person name="Goker M."/>
            <person name="Bristow J."/>
            <person name="Eisen J.A."/>
            <person name="Markowitz V."/>
            <person name="Hugenholtz P."/>
            <person name="Kyrpides N.C."/>
            <person name="Klenk H.P."/>
        </authorList>
    </citation>
    <scope>NUCLEOTIDE SEQUENCE [LARGE SCALE GENOMIC DNA]</scope>
    <source>
        <strain evidence="5">DSM 12261 / ALA-1</strain>
    </source>
</reference>
<dbReference type="InterPro" id="IPR008218">
    <property type="entry name" value="ATPase_V1-cplx_f_g_su"/>
</dbReference>
<name>D5EEY0_AMICL</name>
<evidence type="ECO:0000256" key="1">
    <source>
        <dbReference type="ARBA" id="ARBA00010148"/>
    </source>
</evidence>
<dbReference type="Gene3D" id="3.40.50.10580">
    <property type="entry name" value="ATPase, V1 complex, subunit F"/>
    <property type="match status" value="1"/>
</dbReference>
<dbReference type="EMBL" id="CP001997">
    <property type="protein sequence ID" value="ADE57112.1"/>
    <property type="molecule type" value="Genomic_DNA"/>
</dbReference>
<dbReference type="eggNOG" id="COG1436">
    <property type="taxonomic scope" value="Bacteria"/>
</dbReference>
<comment type="similarity">
    <text evidence="1">Belongs to the V-ATPase F subunit family.</text>
</comment>
<dbReference type="SUPFAM" id="SSF159468">
    <property type="entry name" value="AtpF-like"/>
    <property type="match status" value="1"/>
</dbReference>